<dbReference type="GO" id="GO:0016787">
    <property type="term" value="F:hydrolase activity"/>
    <property type="evidence" value="ECO:0007669"/>
    <property type="project" value="UniProtKB-KW"/>
</dbReference>
<dbReference type="Proteomes" id="UP001596413">
    <property type="component" value="Unassembled WGS sequence"/>
</dbReference>
<protein>
    <submittedName>
        <fullName evidence="2">Alpha/beta fold hydrolase</fullName>
    </submittedName>
</protein>
<sequence>MCDSTACDHASPEAVRTIPVWMPAPNGPLRGVQIRERGLFGPHWDGTRVAFVPGVSGAKEDFVPLMEELVATGRHRLFALDQCGQNETPGVDDPAAYTLPSLADDLAVAITAVCARKPVHLVGQGAGALVAASAVALSVGRRVAHPSRYVSLTLLSPVWEGVAKAAGLGCCDREGLAAAQHRGGVLDPARRQVVQQRLARSHPVSLRQLATATAHADLAAQVRAAGVPVLVVRGEEDRLVDDAAGEELARALDAEYRVVPEAGHLTYHDNPAQLGRMLLDFWDGLGENTARSAAWLAH</sequence>
<keyword evidence="2" id="KW-0378">Hydrolase</keyword>
<reference evidence="3" key="1">
    <citation type="journal article" date="2019" name="Int. J. Syst. Evol. Microbiol.">
        <title>The Global Catalogue of Microorganisms (GCM) 10K type strain sequencing project: providing services to taxonomists for standard genome sequencing and annotation.</title>
        <authorList>
            <consortium name="The Broad Institute Genomics Platform"/>
            <consortium name="The Broad Institute Genome Sequencing Center for Infectious Disease"/>
            <person name="Wu L."/>
            <person name="Ma J."/>
        </authorList>
    </citation>
    <scope>NUCLEOTIDE SEQUENCE [LARGE SCALE GENOMIC DNA]</scope>
    <source>
        <strain evidence="3">CGMCC 1.13681</strain>
    </source>
</reference>
<evidence type="ECO:0000259" key="1">
    <source>
        <dbReference type="Pfam" id="PF12697"/>
    </source>
</evidence>
<dbReference type="PANTHER" id="PTHR43194">
    <property type="entry name" value="HYDROLASE ALPHA/BETA FOLD FAMILY"/>
    <property type="match status" value="1"/>
</dbReference>
<evidence type="ECO:0000313" key="3">
    <source>
        <dbReference type="Proteomes" id="UP001596413"/>
    </source>
</evidence>
<dbReference type="InterPro" id="IPR000073">
    <property type="entry name" value="AB_hydrolase_1"/>
</dbReference>
<name>A0ABW2GK04_9ACTN</name>
<comment type="caution">
    <text evidence="2">The sequence shown here is derived from an EMBL/GenBank/DDBJ whole genome shotgun (WGS) entry which is preliminary data.</text>
</comment>
<dbReference type="RefSeq" id="WP_386418182.1">
    <property type="nucleotide sequence ID" value="NZ_JBHSZO010000049.1"/>
</dbReference>
<dbReference type="SUPFAM" id="SSF53474">
    <property type="entry name" value="alpha/beta-Hydrolases"/>
    <property type="match status" value="1"/>
</dbReference>
<dbReference type="InterPro" id="IPR050228">
    <property type="entry name" value="Carboxylesterase_BioH"/>
</dbReference>
<gene>
    <name evidence="2" type="ORF">ACFQLX_23340</name>
</gene>
<organism evidence="2 3">
    <name type="scientific">Streptomyces polyrhachis</name>
    <dbReference type="NCBI Taxonomy" id="1282885"/>
    <lineage>
        <taxon>Bacteria</taxon>
        <taxon>Bacillati</taxon>
        <taxon>Actinomycetota</taxon>
        <taxon>Actinomycetes</taxon>
        <taxon>Kitasatosporales</taxon>
        <taxon>Streptomycetaceae</taxon>
        <taxon>Streptomyces</taxon>
    </lineage>
</organism>
<proteinExistence type="predicted"/>
<feature type="domain" description="AB hydrolase-1" evidence="1">
    <location>
        <begin position="51"/>
        <end position="273"/>
    </location>
</feature>
<dbReference type="Gene3D" id="3.40.50.1820">
    <property type="entry name" value="alpha/beta hydrolase"/>
    <property type="match status" value="1"/>
</dbReference>
<dbReference type="InterPro" id="IPR029058">
    <property type="entry name" value="AB_hydrolase_fold"/>
</dbReference>
<dbReference type="Pfam" id="PF12697">
    <property type="entry name" value="Abhydrolase_6"/>
    <property type="match status" value="1"/>
</dbReference>
<keyword evidence="3" id="KW-1185">Reference proteome</keyword>
<dbReference type="PANTHER" id="PTHR43194:SF2">
    <property type="entry name" value="PEROXISOMAL MEMBRANE PROTEIN LPX1"/>
    <property type="match status" value="1"/>
</dbReference>
<evidence type="ECO:0000313" key="2">
    <source>
        <dbReference type="EMBL" id="MFC7221068.1"/>
    </source>
</evidence>
<dbReference type="EMBL" id="JBHSZO010000049">
    <property type="protein sequence ID" value="MFC7221068.1"/>
    <property type="molecule type" value="Genomic_DNA"/>
</dbReference>
<accession>A0ABW2GK04</accession>